<dbReference type="PANTHER" id="PTHR30055">
    <property type="entry name" value="HTH-TYPE TRANSCRIPTIONAL REGULATOR RUTR"/>
    <property type="match status" value="1"/>
</dbReference>
<keyword evidence="1 2" id="KW-0238">DNA-binding</keyword>
<dbReference type="SUPFAM" id="SSF46689">
    <property type="entry name" value="Homeodomain-like"/>
    <property type="match status" value="1"/>
</dbReference>
<feature type="domain" description="HTH tetR-type" evidence="3">
    <location>
        <begin position="13"/>
        <end position="73"/>
    </location>
</feature>
<dbReference type="EMBL" id="VIWX01000001">
    <property type="protein sequence ID" value="TWG07704.1"/>
    <property type="molecule type" value="Genomic_DNA"/>
</dbReference>
<accession>A0A561V7X2</accession>
<organism evidence="4 5">
    <name type="scientific">Saccharopolyspora dendranthemae</name>
    <dbReference type="NCBI Taxonomy" id="1181886"/>
    <lineage>
        <taxon>Bacteria</taxon>
        <taxon>Bacillati</taxon>
        <taxon>Actinomycetota</taxon>
        <taxon>Actinomycetes</taxon>
        <taxon>Pseudonocardiales</taxon>
        <taxon>Pseudonocardiaceae</taxon>
        <taxon>Saccharopolyspora</taxon>
    </lineage>
</organism>
<gene>
    <name evidence="4" type="ORF">FHU35_11322</name>
</gene>
<feature type="DNA-binding region" description="H-T-H motif" evidence="2">
    <location>
        <begin position="36"/>
        <end position="55"/>
    </location>
</feature>
<dbReference type="InterPro" id="IPR009057">
    <property type="entry name" value="Homeodomain-like_sf"/>
</dbReference>
<comment type="caution">
    <text evidence="4">The sequence shown here is derived from an EMBL/GenBank/DDBJ whole genome shotgun (WGS) entry which is preliminary data.</text>
</comment>
<dbReference type="Proteomes" id="UP000316184">
    <property type="component" value="Unassembled WGS sequence"/>
</dbReference>
<protein>
    <submittedName>
        <fullName evidence="4">TetR family transcriptional regulator</fullName>
    </submittedName>
</protein>
<evidence type="ECO:0000256" key="2">
    <source>
        <dbReference type="PROSITE-ProRule" id="PRU00335"/>
    </source>
</evidence>
<evidence type="ECO:0000313" key="4">
    <source>
        <dbReference type="EMBL" id="TWG07704.1"/>
    </source>
</evidence>
<evidence type="ECO:0000256" key="1">
    <source>
        <dbReference type="ARBA" id="ARBA00023125"/>
    </source>
</evidence>
<keyword evidence="5" id="KW-1185">Reference proteome</keyword>
<evidence type="ECO:0000259" key="3">
    <source>
        <dbReference type="PROSITE" id="PS50977"/>
    </source>
</evidence>
<dbReference type="InterPro" id="IPR050109">
    <property type="entry name" value="HTH-type_TetR-like_transc_reg"/>
</dbReference>
<proteinExistence type="predicted"/>
<dbReference type="GO" id="GO:0000976">
    <property type="term" value="F:transcription cis-regulatory region binding"/>
    <property type="evidence" value="ECO:0007669"/>
    <property type="project" value="TreeGrafter"/>
</dbReference>
<reference evidence="4 5" key="1">
    <citation type="submission" date="2019-06" db="EMBL/GenBank/DDBJ databases">
        <title>Sequencing the genomes of 1000 actinobacteria strains.</title>
        <authorList>
            <person name="Klenk H.-P."/>
        </authorList>
    </citation>
    <scope>NUCLEOTIDE SEQUENCE [LARGE SCALE GENOMIC DNA]</scope>
    <source>
        <strain evidence="4 5">DSM 46699</strain>
    </source>
</reference>
<dbReference type="GO" id="GO:0003700">
    <property type="term" value="F:DNA-binding transcription factor activity"/>
    <property type="evidence" value="ECO:0007669"/>
    <property type="project" value="TreeGrafter"/>
</dbReference>
<evidence type="ECO:0000313" key="5">
    <source>
        <dbReference type="Proteomes" id="UP000316184"/>
    </source>
</evidence>
<dbReference type="Pfam" id="PF00440">
    <property type="entry name" value="TetR_N"/>
    <property type="match status" value="1"/>
</dbReference>
<dbReference type="Pfam" id="PF18556">
    <property type="entry name" value="TetR_C_35"/>
    <property type="match status" value="1"/>
</dbReference>
<dbReference type="PANTHER" id="PTHR30055:SF146">
    <property type="entry name" value="HTH-TYPE TRANSCRIPTIONAL DUAL REGULATOR CECR"/>
    <property type="match status" value="1"/>
</dbReference>
<dbReference type="PROSITE" id="PS50977">
    <property type="entry name" value="HTH_TETR_2"/>
    <property type="match status" value="1"/>
</dbReference>
<dbReference type="RefSeq" id="WP_246110011.1">
    <property type="nucleotide sequence ID" value="NZ_VIWX01000001.1"/>
</dbReference>
<dbReference type="InterPro" id="IPR040611">
    <property type="entry name" value="AlkX_C"/>
</dbReference>
<dbReference type="AlphaFoldDB" id="A0A561V7X2"/>
<dbReference type="Gene3D" id="1.10.357.10">
    <property type="entry name" value="Tetracycline Repressor, domain 2"/>
    <property type="match status" value="1"/>
</dbReference>
<sequence length="197" mass="20805">MGATTSFRAEMREILRQRVLDAAVALICTDGWGAVTMSRIAERVGVHRQSLYTEIGTKQALGEAVVARETELFLDGVDERLRAHADPVAGLTAAAEFALTAAADNPLIKTIIAGASGHDGDLLPLLASRTEPVLQRAIDAVTAQVRDCHGESIGDGSDALVEIIVRLTLSHLVQPTNPVDSAVAQIRSVIVALVRPG</sequence>
<name>A0A561V7X2_9PSEU</name>
<dbReference type="InterPro" id="IPR001647">
    <property type="entry name" value="HTH_TetR"/>
</dbReference>